<evidence type="ECO:0000313" key="1">
    <source>
        <dbReference type="Ensembl" id="ENSP00000489531.1"/>
    </source>
</evidence>
<dbReference type="ChiTaRS" id="USP24">
    <property type="organism name" value="human"/>
</dbReference>
<dbReference type="HGNC" id="HGNC:12623">
    <property type="gene designation" value="USP24"/>
</dbReference>
<accession>A0A0U1RRH2</accession>
<dbReference type="Ensembl" id="ENST00000634589.1">
    <property type="protein sequence ID" value="ENSP00000489531.1"/>
    <property type="gene ID" value="ENSG00000162402.15"/>
</dbReference>
<protein>
    <submittedName>
        <fullName evidence="1">Ubiquitin specific peptidase 24</fullName>
    </submittedName>
</protein>
<dbReference type="OpenTargets" id="ENSG00000162402"/>
<proteinExistence type="predicted"/>
<dbReference type="ExpressionAtlas" id="A0A0U1RRH2">
    <property type="expression patterns" value="baseline and differential"/>
</dbReference>
<dbReference type="OrthoDB" id="289038at2759"/>
<evidence type="ECO:0000313" key="2">
    <source>
        <dbReference type="Proteomes" id="UP000005640"/>
    </source>
</evidence>
<sequence>PGEWSGLEKNKKDGFKAARWADWGLCLPARLHRN</sequence>
<name>A0A0U1RRH2_HUMAN</name>
<dbReference type="Bgee" id="ENSG00000162402">
    <property type="expression patterns" value="Expressed in sural nerve and 203 other cell types or tissues"/>
</dbReference>
<dbReference type="EMBL" id="AC091609">
    <property type="status" value="NOT_ANNOTATED_CDS"/>
    <property type="molecule type" value="Genomic_DNA"/>
</dbReference>
<organism evidence="1 2">
    <name type="scientific">Homo sapiens</name>
    <name type="common">Human</name>
    <dbReference type="NCBI Taxonomy" id="9606"/>
    <lineage>
        <taxon>Eukaryota</taxon>
        <taxon>Metazoa</taxon>
        <taxon>Chordata</taxon>
        <taxon>Craniata</taxon>
        <taxon>Vertebrata</taxon>
        <taxon>Euteleostomi</taxon>
        <taxon>Mammalia</taxon>
        <taxon>Eutheria</taxon>
        <taxon>Euarchontoglires</taxon>
        <taxon>Primates</taxon>
        <taxon>Haplorrhini</taxon>
        <taxon>Catarrhini</taxon>
        <taxon>Hominidae</taxon>
        <taxon>Homo</taxon>
    </lineage>
</organism>
<keyword evidence="2" id="KW-1185">Reference proteome</keyword>
<dbReference type="MassIVE" id="A0A0U1RRH2"/>
<reference evidence="1 2" key="1">
    <citation type="journal article" date="2001" name="Nature">
        <title>Initial sequencing and analysis of the human genome.</title>
        <authorList>
            <consortium name="International Human Genome Sequencing Consortium"/>
            <person name="Lander E.S."/>
            <person name="Linton L.M."/>
            <person name="Birren B."/>
            <person name="Nusbaum C."/>
            <person name="Zody M.C."/>
            <person name="Baldwin J."/>
            <person name="Devon K."/>
            <person name="Dewar K."/>
            <person name="Doyle M."/>
            <person name="FitzHugh W."/>
            <person name="Funke R."/>
            <person name="Gage D."/>
            <person name="Harris K."/>
            <person name="Heaford A."/>
            <person name="Howland J."/>
            <person name="Kann L."/>
            <person name="Lehoczky J."/>
            <person name="LeVine R."/>
            <person name="McEwan P."/>
            <person name="McKernan K."/>
            <person name="Meldrim J."/>
            <person name="Mesirov J.P."/>
            <person name="Miranda C."/>
            <person name="Morris W."/>
            <person name="Naylor J."/>
            <person name="Raymond C."/>
            <person name="Rosetti M."/>
            <person name="Santos R."/>
            <person name="Sheridan A."/>
            <person name="Sougnez C."/>
            <person name="Stange-Thomann N."/>
            <person name="Stojanovic N."/>
            <person name="Subramanian A."/>
            <person name="Wyman D."/>
            <person name="Rogers J."/>
            <person name="Sulston J."/>
            <person name="Ainscough R."/>
            <person name="Beck S."/>
            <person name="Bentley D."/>
            <person name="Burton J."/>
            <person name="Clee C."/>
            <person name="Carter N."/>
            <person name="Coulson A."/>
            <person name="Deadman R."/>
            <person name="Deloukas P."/>
            <person name="Dunham A."/>
            <person name="Dunham I."/>
            <person name="Durbin R."/>
            <person name="French L."/>
            <person name="Grafham D."/>
            <person name="Gregory S."/>
            <person name="Hubbard T."/>
            <person name="Humphray S."/>
            <person name="Hunt A."/>
            <person name="Jones M."/>
            <person name="Lloyd C."/>
            <person name="McMurray A."/>
            <person name="Matthews L."/>
            <person name="Mercer S."/>
            <person name="Milne S."/>
            <person name="Mullikin J.C."/>
            <person name="Mungall A."/>
            <person name="Plumb R."/>
            <person name="Ross M."/>
            <person name="Shownkeen R."/>
            <person name="Sims S."/>
            <person name="Waterston R.H."/>
            <person name="Wilson R.K."/>
            <person name="Hillier L.W."/>
            <person name="McPherson J.D."/>
            <person name="Marra M.A."/>
            <person name="Mardis E.R."/>
            <person name="Fulton L.A."/>
            <person name="Chinwalla A.T."/>
            <person name="Pepin K.H."/>
            <person name="Gish W.R."/>
            <person name="Chissoe S.L."/>
            <person name="Wendl M.C."/>
            <person name="Delehaunty K.D."/>
            <person name="Miner T.L."/>
            <person name="Delehaunty A."/>
            <person name="Kramer J.B."/>
            <person name="Cook L.L."/>
            <person name="Fulton R.S."/>
            <person name="Johnson D.L."/>
            <person name="Minx P.J."/>
            <person name="Clifton S.W."/>
            <person name="Hawkins T."/>
            <person name="Branscomb E."/>
            <person name="Predki P."/>
            <person name="Richardson P."/>
            <person name="Wenning S."/>
            <person name="Slezak T."/>
            <person name="Doggett N."/>
            <person name="Cheng J.F."/>
            <person name="Olsen A."/>
            <person name="Lucas S."/>
            <person name="Elkin C."/>
            <person name="Uberbacher E."/>
            <person name="Frazier M."/>
            <person name="Gibbs R.A."/>
            <person name="Muzny D.M."/>
            <person name="Scherer S.E."/>
            <person name="Bouck J.B."/>
            <person name="Sodergren E.J."/>
            <person name="Worley K.C."/>
            <person name="Rives C.M."/>
            <person name="Gorrell J.H."/>
            <person name="Metzker M.L."/>
            <person name="Naylor S.L."/>
            <person name="Kucherlapati R.S."/>
            <person name="Nelson D.L."/>
            <person name="Weinstock G.M."/>
            <person name="Sakaki Y."/>
            <person name="Fujiyama A."/>
            <person name="Hattori M."/>
            <person name="Yada T."/>
            <person name="Toyoda A."/>
            <person name="Itoh T."/>
            <person name="Kawagoe C."/>
            <person name="Watanabe H."/>
            <person name="Totoki Y."/>
            <person name="Taylor T."/>
            <person name="Weissenbach J."/>
            <person name="Heilig R."/>
            <person name="Saurin W."/>
            <person name="Artiguenave F."/>
            <person name="Brottier P."/>
            <person name="Bruls T."/>
            <person name="Pelletier E."/>
            <person name="Robert C."/>
            <person name="Wincker P."/>
            <person name="Smith D.R."/>
            <person name="Doucette-Stamm L."/>
            <person name="Rubenfield M."/>
            <person name="Weinstock K."/>
            <person name="Lee H.M."/>
            <person name="Dubois J."/>
            <person name="Rosenthal A."/>
            <person name="Platzer M."/>
            <person name="Nyakatura G."/>
            <person name="Taudien S."/>
            <person name="Rump A."/>
            <person name="Yang H."/>
            <person name="Yu J."/>
            <person name="Wang J."/>
            <person name="Huang G."/>
            <person name="Gu J."/>
            <person name="Hood L."/>
            <person name="Rowen L."/>
            <person name="Madan A."/>
            <person name="Qin S."/>
            <person name="Davis R.W."/>
            <person name="Federspiel N.A."/>
            <person name="Abola A.P."/>
            <person name="Proctor M.J."/>
            <person name="Myers R.M."/>
            <person name="Schmutz J."/>
            <person name="Dickson M."/>
            <person name="Grimwood J."/>
            <person name="Cox D.R."/>
            <person name="Olson M.V."/>
            <person name="Kaul R."/>
            <person name="Raymond C."/>
            <person name="Shimizu N."/>
            <person name="Kawasaki K."/>
            <person name="Minoshima S."/>
            <person name="Evans G.A."/>
            <person name="Athanasiou M."/>
            <person name="Schultz R."/>
            <person name="Roe B.A."/>
            <person name="Chen F."/>
            <person name="Pan H."/>
            <person name="Ramser J."/>
            <person name="Lehrach H."/>
            <person name="Reinhardt R."/>
            <person name="McCombie W.R."/>
            <person name="de la Bastide M."/>
            <person name="Dedhia N."/>
            <person name="Blocker H."/>
            <person name="Hornischer K."/>
            <person name="Nordsiek G."/>
            <person name="Agarwala R."/>
            <person name="Aravind L."/>
            <person name="Bailey J.A."/>
            <person name="Bateman A."/>
            <person name="Batzoglou S."/>
            <person name="Birney E."/>
            <person name="Bork P."/>
            <person name="Brown D.G."/>
            <person name="Burge C.B."/>
            <person name="Cerutti L."/>
            <person name="Chen H.C."/>
            <person name="Church D."/>
            <person name="Clamp M."/>
            <person name="Copley R.R."/>
            <person name="Doerks T."/>
            <person name="Eddy S.R."/>
            <person name="Eichler E.E."/>
            <person name="Furey T.S."/>
            <person name="Galagan J."/>
            <person name="Gilbert J.G."/>
            <person name="Harmon C."/>
            <person name="Hayashizaki Y."/>
            <person name="Haussler D."/>
            <person name="Hermjakob H."/>
            <person name="Hokamp K."/>
            <person name="Jang W."/>
            <person name="Johnson L.S."/>
            <person name="Jones T.A."/>
            <person name="Kasif S."/>
            <person name="Kaspryzk A."/>
            <person name="Kennedy S."/>
            <person name="Kent W.J."/>
            <person name="Kitts P."/>
            <person name="Koonin E.V."/>
            <person name="Korf I."/>
            <person name="Kulp D."/>
            <person name="Lancet D."/>
            <person name="Lowe T.M."/>
            <person name="McLysaght A."/>
            <person name="Mikkelsen T."/>
            <person name="Moran J.V."/>
            <person name="Mulder N."/>
            <person name="Pollara V.J."/>
            <person name="Ponting C.P."/>
            <person name="Schuler G."/>
            <person name="Schultz J."/>
            <person name="Slater G."/>
            <person name="Smit A.F."/>
            <person name="Stupka E."/>
            <person name="Szustakowski J."/>
            <person name="Thierry-Mieg D."/>
            <person name="Thierry-Mieg J."/>
            <person name="Wagner L."/>
            <person name="Wallis J."/>
            <person name="Wheeler R."/>
            <person name="Williams A."/>
            <person name="Wolf Y.I."/>
            <person name="Wolfe K.H."/>
            <person name="Yang S.P."/>
            <person name="Yeh R.F."/>
            <person name="Collins F."/>
            <person name="Guyer M.S."/>
            <person name="Peterson J."/>
            <person name="Felsenfeld A."/>
            <person name="Wetterstrand K.A."/>
            <person name="Patrinos A."/>
            <person name="Morgan M.J."/>
            <person name="de Jong P."/>
            <person name="Catanese J.J."/>
            <person name="Osoegawa K."/>
            <person name="Shizuya H."/>
            <person name="Choi S."/>
            <person name="Chen Y.J."/>
        </authorList>
    </citation>
    <scope>NUCLEOTIDE SEQUENCE [LARGE SCALE GENOMIC DNA]</scope>
</reference>
<reference evidence="1" key="5">
    <citation type="submission" date="2025-09" db="UniProtKB">
        <authorList>
            <consortium name="Ensembl"/>
        </authorList>
    </citation>
    <scope>IDENTIFICATION</scope>
</reference>
<reference evidence="1 2" key="3">
    <citation type="journal article" date="2006" name="Nature">
        <title>The DNA sequence and biological annotation of human chromosome 1.</title>
        <authorList>
            <person name="Gregory S.G."/>
            <person name="Barlow K.F."/>
            <person name="McLay K.E."/>
            <person name="Kaul R."/>
            <person name="Swarbreck D."/>
            <person name="Dunham A."/>
            <person name="Scott C.E."/>
            <person name="Howe K.L."/>
            <person name="Woodfine K."/>
            <person name="Spencer C.C."/>
            <person name="Jones M.C."/>
            <person name="Gillson C."/>
            <person name="Searle S."/>
            <person name="Zhou Y."/>
            <person name="Kokocinski F."/>
            <person name="McDonald L."/>
            <person name="Evans R."/>
            <person name="Phillips K."/>
            <person name="Atkinson A."/>
            <person name="Cooper R."/>
            <person name="Jones C."/>
            <person name="Hall R.E."/>
            <person name="Andrews T.D."/>
            <person name="Lloyd C."/>
            <person name="Ainscough R."/>
            <person name="Almeida J.P."/>
            <person name="Ambrose K.D."/>
            <person name="Anderson F."/>
            <person name="Andrew R.W."/>
            <person name="Ashwell R.I."/>
            <person name="Aubin K."/>
            <person name="Babbage A.K."/>
            <person name="Bagguley C.L."/>
            <person name="Bailey J."/>
            <person name="Beasley H."/>
            <person name="Bethel G."/>
            <person name="Bird C.P."/>
            <person name="Bray-Allen S."/>
            <person name="Brown J.Y."/>
            <person name="Brown A.J."/>
            <person name="Buckley D."/>
            <person name="Burton J."/>
            <person name="Bye J."/>
            <person name="Carder C."/>
            <person name="Chapman J.C."/>
            <person name="Clark S.Y."/>
            <person name="Clarke G."/>
            <person name="Clee C."/>
            <person name="Cobley V."/>
            <person name="Collier R.E."/>
            <person name="Corby N."/>
            <person name="Coville G.J."/>
            <person name="Davies J."/>
            <person name="Deadman R."/>
            <person name="Dunn M."/>
            <person name="Earthrowl M."/>
            <person name="Ellington A.G."/>
            <person name="Errington H."/>
            <person name="Frankish A."/>
            <person name="Frankland J."/>
            <person name="French L."/>
            <person name="Garner P."/>
            <person name="Garnett J."/>
            <person name="Gay L."/>
            <person name="Ghori M.R."/>
            <person name="Gibson R."/>
            <person name="Gilby L.M."/>
            <person name="Gillett W."/>
            <person name="Glithero R.J."/>
            <person name="Grafham D.V."/>
            <person name="Griffiths C."/>
            <person name="Griffiths-Jones S."/>
            <person name="Grocock R."/>
            <person name="Hammond S."/>
            <person name="Harrison E.S."/>
            <person name="Hart E."/>
            <person name="Haugen E."/>
            <person name="Heath P.D."/>
            <person name="Holmes S."/>
            <person name="Holt K."/>
            <person name="Howden P.J."/>
            <person name="Hunt A.R."/>
            <person name="Hunt S.E."/>
            <person name="Hunter G."/>
            <person name="Isherwood J."/>
            <person name="James R."/>
            <person name="Johnson C."/>
            <person name="Johnson D."/>
            <person name="Joy A."/>
            <person name="Kay M."/>
            <person name="Kershaw J.K."/>
            <person name="Kibukawa M."/>
            <person name="Kimberley A.M."/>
            <person name="King A."/>
            <person name="Knights A.J."/>
            <person name="Lad H."/>
            <person name="Laird G."/>
            <person name="Lawlor S."/>
            <person name="Leongamornlert D.A."/>
            <person name="Lloyd D.M."/>
            <person name="Loveland J."/>
            <person name="Lovell J."/>
            <person name="Lush M.J."/>
            <person name="Lyne R."/>
            <person name="Martin S."/>
            <person name="Mashreghi-Mohammadi M."/>
            <person name="Matthews L."/>
            <person name="Matthews N.S."/>
            <person name="McLaren S."/>
            <person name="Milne S."/>
            <person name="Mistry S."/>
            <person name="Moore M.J."/>
            <person name="Nickerson T."/>
            <person name="O'Dell C.N."/>
            <person name="Oliver K."/>
            <person name="Palmeiri A."/>
            <person name="Palmer S.A."/>
            <person name="Parker A."/>
            <person name="Patel D."/>
            <person name="Pearce A.V."/>
            <person name="Peck A.I."/>
            <person name="Pelan S."/>
            <person name="Phelps K."/>
            <person name="Phillimore B.J."/>
            <person name="Plumb R."/>
            <person name="Rajan J."/>
            <person name="Raymond C."/>
            <person name="Rouse G."/>
            <person name="Saenphimmachak C."/>
            <person name="Sehra H.K."/>
            <person name="Sheridan E."/>
            <person name="Shownkeen R."/>
            <person name="Sims S."/>
            <person name="Skuce C.D."/>
            <person name="Smith M."/>
            <person name="Steward C."/>
            <person name="Subramanian S."/>
            <person name="Sycamore N."/>
            <person name="Tracey A."/>
            <person name="Tromans A."/>
            <person name="Van Helmond Z."/>
            <person name="Wall M."/>
            <person name="Wallis J.M."/>
            <person name="White S."/>
            <person name="Whitehead S.L."/>
            <person name="Wilkinson J.E."/>
            <person name="Willey D.L."/>
            <person name="Williams H."/>
            <person name="Wilming L."/>
            <person name="Wray P.W."/>
            <person name="Wu Z."/>
            <person name="Coulson A."/>
            <person name="Vaudin M."/>
            <person name="Sulston J.E."/>
            <person name="Durbin R."/>
            <person name="Hubbard T."/>
            <person name="Wooster R."/>
            <person name="Dunham I."/>
            <person name="Carter N.P."/>
            <person name="McVean G."/>
            <person name="Ross M.T."/>
            <person name="Harrow J."/>
            <person name="Olson M.V."/>
            <person name="Beck S."/>
            <person name="Rogers J."/>
            <person name="Bentley D.R."/>
            <person name="Banerjee R."/>
            <person name="Bryant S.P."/>
            <person name="Burford D.C."/>
            <person name="Burrill W.D."/>
            <person name="Clegg S.M."/>
            <person name="Dhami P."/>
            <person name="Dovey O."/>
            <person name="Faulkner L.M."/>
            <person name="Gribble S.M."/>
            <person name="Langford C.F."/>
            <person name="Pandian R.D."/>
            <person name="Porter K.M."/>
            <person name="Prigmore E."/>
        </authorList>
    </citation>
    <scope>NUCLEOTIDE SEQUENCE [LARGE SCALE GENOMIC DNA]</scope>
</reference>
<dbReference type="VEuPathDB" id="HostDB:ENSG00000162402"/>
<dbReference type="GeneTree" id="ENSGT00940000159474"/>
<dbReference type="Proteomes" id="UP000005640">
    <property type="component" value="Chromosome 1"/>
</dbReference>
<dbReference type="Ensembl" id="ENST00000634589.1">
    <property type="protein sequence ID" value="ENSP00000489531.1"/>
    <property type="gene ID" value="ENSG00000162402.16"/>
</dbReference>
<reference evidence="1" key="4">
    <citation type="submission" date="2025-08" db="UniProtKB">
        <authorList>
            <consortium name="Ensembl"/>
        </authorList>
    </citation>
    <scope>IDENTIFICATION</scope>
</reference>
<feature type="non-terminal residue" evidence="1">
    <location>
        <position position="1"/>
    </location>
</feature>
<gene>
    <name evidence="1" type="primary">USP24</name>
</gene>
<reference evidence="1 2" key="2">
    <citation type="journal article" date="2004" name="Nature">
        <title>Finishing the euchromatic sequence of the human genome.</title>
        <authorList>
            <consortium name="International Human Genome Sequencing Consortium"/>
        </authorList>
    </citation>
    <scope>NUCLEOTIDE SEQUENCE [LARGE SCALE GENOMIC DNA]</scope>
</reference>
<dbReference type="AlphaFoldDB" id="A0A0U1RRH2"/>